<evidence type="ECO:0000256" key="5">
    <source>
        <dbReference type="SAM" id="SignalP"/>
    </source>
</evidence>
<evidence type="ECO:0000256" key="2">
    <source>
        <dbReference type="ARBA" id="ARBA00022748"/>
    </source>
</evidence>
<gene>
    <name evidence="7" type="ORF">PKOR_23205</name>
</gene>
<keyword evidence="3" id="KW-1015">Disulfide bond</keyword>
<name>A0A0E3ZHE8_9BACT</name>
<reference evidence="7 8" key="1">
    <citation type="journal article" date="2015" name="Sci. Rep.">
        <title>Unraveling adaptation of Pontibacter korlensis to radiation and infertility in desert through complete genome and comparative transcriptomic analysis.</title>
        <authorList>
            <person name="Dai J."/>
            <person name="Dai W."/>
            <person name="Qiu C."/>
            <person name="Yang Z."/>
            <person name="Zhang Y."/>
            <person name="Zhou M."/>
            <person name="Zhang L."/>
            <person name="Fang C."/>
            <person name="Gao Q."/>
            <person name="Yang Q."/>
            <person name="Li X."/>
            <person name="Wang Z."/>
            <person name="Wang Z."/>
            <person name="Jia Z."/>
            <person name="Chen X."/>
        </authorList>
    </citation>
    <scope>NUCLEOTIDE SEQUENCE [LARGE SCALE GENOMIC DNA]</scope>
    <source>
        <strain evidence="7 8">X14-1T</strain>
    </source>
</reference>
<dbReference type="GO" id="GO:0017004">
    <property type="term" value="P:cytochrome complex assembly"/>
    <property type="evidence" value="ECO:0007669"/>
    <property type="project" value="UniProtKB-KW"/>
</dbReference>
<dbReference type="CDD" id="cd02966">
    <property type="entry name" value="TlpA_like_family"/>
    <property type="match status" value="1"/>
</dbReference>
<sequence>MFNSKAFLLMLVTAFLWKFPLEAKPPQATIINASPKMKVFLYYKNSLLEQKEHFLSPQDTVVLPFDSDSFSPVMVSTPIGNKLSAGVIAMPGDTIYISYNEAQDSYDYTGNHSTELAFSKRLSQSSFRLVGPYDQIAYGSKTDFNYFLDEWRKLWIESEKFIIELKAAQGVREEFKNYLEQEIRLKVFSVLLIPAVLQNPKKPVRPYPQFYQDTVSAHARILYDSKRLPESSSERLVAALRGYAMFLAAREGRYGDFAVQYEIAKREYEGLQREWVCYSALKDLMKRGNGSANLVKDYQSWASEDSKYKNKLLGIKQLNEVSIYKEAAINDIFITPEKKQLRLSDIITENKGKVIYVDLWASWCIPCLREFPASLEIMKRYSPQDLAMVYLSVDKDTDKWLEASYRHLGNNVNSYLLKNEDGSGLVKKYNIKSVPRYMIIDREGVIRYADAPPPSDAILSEILDRLLYPTIGSKP</sequence>
<dbReference type="InterPro" id="IPR050553">
    <property type="entry name" value="Thioredoxin_ResA/DsbE_sf"/>
</dbReference>
<dbReference type="Pfam" id="PF13905">
    <property type="entry name" value="Thioredoxin_8"/>
    <property type="match status" value="1"/>
</dbReference>
<dbReference type="AlphaFoldDB" id="A0A0E3ZHE8"/>
<dbReference type="KEGG" id="pko:PKOR_23205"/>
<dbReference type="EMBL" id="CP009621">
    <property type="protein sequence ID" value="AKD05409.1"/>
    <property type="molecule type" value="Genomic_DNA"/>
</dbReference>
<keyword evidence="8" id="KW-1185">Reference proteome</keyword>
<dbReference type="Gene3D" id="3.40.30.10">
    <property type="entry name" value="Glutaredoxin"/>
    <property type="match status" value="1"/>
</dbReference>
<dbReference type="PANTHER" id="PTHR42852:SF6">
    <property type="entry name" value="THIOL:DISULFIDE INTERCHANGE PROTEIN DSBE"/>
    <property type="match status" value="1"/>
</dbReference>
<dbReference type="InterPro" id="IPR013766">
    <property type="entry name" value="Thioredoxin_domain"/>
</dbReference>
<accession>A0A0E3ZHE8</accession>
<evidence type="ECO:0000256" key="4">
    <source>
        <dbReference type="ARBA" id="ARBA00023284"/>
    </source>
</evidence>
<dbReference type="STRING" id="400092.PKOR_23205"/>
<dbReference type="OrthoDB" id="6399635at2"/>
<dbReference type="InterPro" id="IPR036249">
    <property type="entry name" value="Thioredoxin-like_sf"/>
</dbReference>
<proteinExistence type="predicted"/>
<dbReference type="InterPro" id="IPR012336">
    <property type="entry name" value="Thioredoxin-like_fold"/>
</dbReference>
<dbReference type="Proteomes" id="UP000033109">
    <property type="component" value="Chromosome"/>
</dbReference>
<organism evidence="7 8">
    <name type="scientific">Pontibacter korlensis</name>
    <dbReference type="NCBI Taxonomy" id="400092"/>
    <lineage>
        <taxon>Bacteria</taxon>
        <taxon>Pseudomonadati</taxon>
        <taxon>Bacteroidota</taxon>
        <taxon>Cytophagia</taxon>
        <taxon>Cytophagales</taxon>
        <taxon>Hymenobacteraceae</taxon>
        <taxon>Pontibacter</taxon>
    </lineage>
</organism>
<dbReference type="SUPFAM" id="SSF52833">
    <property type="entry name" value="Thioredoxin-like"/>
    <property type="match status" value="1"/>
</dbReference>
<evidence type="ECO:0000313" key="8">
    <source>
        <dbReference type="Proteomes" id="UP000033109"/>
    </source>
</evidence>
<keyword evidence="5" id="KW-0732">Signal</keyword>
<dbReference type="PROSITE" id="PS51352">
    <property type="entry name" value="THIOREDOXIN_2"/>
    <property type="match status" value="1"/>
</dbReference>
<evidence type="ECO:0000313" key="7">
    <source>
        <dbReference type="EMBL" id="AKD05409.1"/>
    </source>
</evidence>
<evidence type="ECO:0000256" key="1">
    <source>
        <dbReference type="ARBA" id="ARBA00004196"/>
    </source>
</evidence>
<feature type="domain" description="Thioredoxin" evidence="6">
    <location>
        <begin position="312"/>
        <end position="468"/>
    </location>
</feature>
<keyword evidence="4" id="KW-0676">Redox-active center</keyword>
<feature type="signal peptide" evidence="5">
    <location>
        <begin position="1"/>
        <end position="23"/>
    </location>
</feature>
<evidence type="ECO:0000256" key="3">
    <source>
        <dbReference type="ARBA" id="ARBA00023157"/>
    </source>
</evidence>
<dbReference type="PANTHER" id="PTHR42852">
    <property type="entry name" value="THIOL:DISULFIDE INTERCHANGE PROTEIN DSBE"/>
    <property type="match status" value="1"/>
</dbReference>
<feature type="chain" id="PRO_5002416450" description="Thioredoxin domain-containing protein" evidence="5">
    <location>
        <begin position="24"/>
        <end position="475"/>
    </location>
</feature>
<comment type="subcellular location">
    <subcellularLocation>
        <location evidence="1">Cell envelope</location>
    </subcellularLocation>
</comment>
<evidence type="ECO:0000259" key="6">
    <source>
        <dbReference type="PROSITE" id="PS51352"/>
    </source>
</evidence>
<keyword evidence="2" id="KW-0201">Cytochrome c-type biogenesis</keyword>
<dbReference type="PATRIC" id="fig|400092.3.peg.5118"/>
<dbReference type="RefSeq" id="WP_046313818.1">
    <property type="nucleotide sequence ID" value="NZ_CBCSCY010000096.1"/>
</dbReference>
<protein>
    <recommendedName>
        <fullName evidence="6">Thioredoxin domain-containing protein</fullName>
    </recommendedName>
</protein>
<dbReference type="GO" id="GO:0030313">
    <property type="term" value="C:cell envelope"/>
    <property type="evidence" value="ECO:0007669"/>
    <property type="project" value="UniProtKB-SubCell"/>
</dbReference>
<dbReference type="HOGENOM" id="CLU_040773_0_0_10"/>